<dbReference type="AlphaFoldDB" id="A0A429ZZ41"/>
<sequence length="151" mass="16810">MKQESIGVLLIKIAWWVRTAVLVIPITLLIGLASSLFKTEDIAGSVLFIGNLSGALSIYVLILVIGQAIAMFGLNQVLISKDWTIVFIALGAISVISVSGLMYVFGGVLCLRERQIRRQHYMSIKKEQHMSQNGKVRVKRVKRKRKVKKSS</sequence>
<dbReference type="RefSeq" id="WP_125983580.1">
    <property type="nucleotide sequence ID" value="NZ_NGJS01000005.1"/>
</dbReference>
<comment type="caution">
    <text evidence="2">The sequence shown here is derived from an EMBL/GenBank/DDBJ whole genome shotgun (WGS) entry which is preliminary data.</text>
</comment>
<accession>A0A429ZZ41</accession>
<evidence type="ECO:0000313" key="3">
    <source>
        <dbReference type="Proteomes" id="UP000287857"/>
    </source>
</evidence>
<dbReference type="OrthoDB" id="9945821at2"/>
<keyword evidence="1" id="KW-1133">Transmembrane helix</keyword>
<feature type="transmembrane region" description="Helical" evidence="1">
    <location>
        <begin position="58"/>
        <end position="79"/>
    </location>
</feature>
<dbReference type="Proteomes" id="UP000287857">
    <property type="component" value="Unassembled WGS sequence"/>
</dbReference>
<organism evidence="2 3">
    <name type="scientific">Vagococcus vulneris</name>
    <dbReference type="NCBI Taxonomy" id="1977869"/>
    <lineage>
        <taxon>Bacteria</taxon>
        <taxon>Bacillati</taxon>
        <taxon>Bacillota</taxon>
        <taxon>Bacilli</taxon>
        <taxon>Lactobacillales</taxon>
        <taxon>Enterococcaceae</taxon>
        <taxon>Vagococcus</taxon>
    </lineage>
</organism>
<name>A0A429ZZ41_9ENTE</name>
<proteinExistence type="predicted"/>
<keyword evidence="3" id="KW-1185">Reference proteome</keyword>
<keyword evidence="1" id="KW-0472">Membrane</keyword>
<evidence type="ECO:0000256" key="1">
    <source>
        <dbReference type="SAM" id="Phobius"/>
    </source>
</evidence>
<feature type="transmembrane region" description="Helical" evidence="1">
    <location>
        <begin position="15"/>
        <end position="37"/>
    </location>
</feature>
<gene>
    <name evidence="2" type="ORF">CBF37_04730</name>
</gene>
<reference evidence="2 3" key="1">
    <citation type="submission" date="2017-05" db="EMBL/GenBank/DDBJ databases">
        <title>Vagococcus spp. assemblies.</title>
        <authorList>
            <person name="Gulvik C.A."/>
        </authorList>
    </citation>
    <scope>NUCLEOTIDE SEQUENCE [LARGE SCALE GENOMIC DNA]</scope>
    <source>
        <strain evidence="2 3">SS1995</strain>
    </source>
</reference>
<dbReference type="EMBL" id="NGJS01000005">
    <property type="protein sequence ID" value="RST99278.1"/>
    <property type="molecule type" value="Genomic_DNA"/>
</dbReference>
<protein>
    <submittedName>
        <fullName evidence="2">Uncharacterized protein</fullName>
    </submittedName>
</protein>
<keyword evidence="1" id="KW-0812">Transmembrane</keyword>
<evidence type="ECO:0000313" key="2">
    <source>
        <dbReference type="EMBL" id="RST99278.1"/>
    </source>
</evidence>
<feature type="transmembrane region" description="Helical" evidence="1">
    <location>
        <begin position="85"/>
        <end position="111"/>
    </location>
</feature>